<keyword evidence="1" id="KW-0472">Membrane</keyword>
<protein>
    <recommendedName>
        <fullName evidence="2">EamA domain-containing protein</fullName>
    </recommendedName>
</protein>
<reference evidence="3 4" key="1">
    <citation type="submission" date="2017-07" db="EMBL/GenBank/DDBJ databases">
        <title>Mechanisms for carbon and nitrogen cycling indicate functional differentiation within the Candidate Phyla Radiation.</title>
        <authorList>
            <person name="Danczak R.E."/>
            <person name="Johnston M.D."/>
            <person name="Kenah C."/>
            <person name="Slattery M."/>
            <person name="Wrighton K.C."/>
            <person name="Wilkins M.J."/>
        </authorList>
    </citation>
    <scope>NUCLEOTIDE SEQUENCE [LARGE SCALE GENOMIC DNA]</scope>
    <source>
        <strain evidence="3">Athens1014_28</strain>
    </source>
</reference>
<evidence type="ECO:0000313" key="3">
    <source>
        <dbReference type="EMBL" id="TSC94889.1"/>
    </source>
</evidence>
<feature type="transmembrane region" description="Helical" evidence="1">
    <location>
        <begin position="30"/>
        <end position="50"/>
    </location>
</feature>
<evidence type="ECO:0000259" key="2">
    <source>
        <dbReference type="Pfam" id="PF00892"/>
    </source>
</evidence>
<dbReference type="InterPro" id="IPR000620">
    <property type="entry name" value="EamA_dom"/>
</dbReference>
<keyword evidence="1" id="KW-1133">Transmembrane helix</keyword>
<comment type="caution">
    <text evidence="3">The sequence shown here is derived from an EMBL/GenBank/DDBJ whole genome shotgun (WGS) entry which is preliminary data.</text>
</comment>
<dbReference type="AlphaFoldDB" id="A0A554LQK0"/>
<feature type="transmembrane region" description="Helical" evidence="1">
    <location>
        <begin position="65"/>
        <end position="83"/>
    </location>
</feature>
<feature type="domain" description="EamA" evidence="2">
    <location>
        <begin position="2"/>
        <end position="138"/>
    </location>
</feature>
<evidence type="ECO:0000256" key="1">
    <source>
        <dbReference type="SAM" id="Phobius"/>
    </source>
</evidence>
<dbReference type="EMBL" id="VMGN01000004">
    <property type="protein sequence ID" value="TSC94889.1"/>
    <property type="molecule type" value="Genomic_DNA"/>
</dbReference>
<feature type="transmembrane region" description="Helical" evidence="1">
    <location>
        <begin position="95"/>
        <end position="115"/>
    </location>
</feature>
<gene>
    <name evidence="3" type="ORF">Athens101428_95</name>
</gene>
<accession>A0A554LQK0</accession>
<dbReference type="GO" id="GO:0016020">
    <property type="term" value="C:membrane"/>
    <property type="evidence" value="ECO:0007669"/>
    <property type="project" value="InterPro"/>
</dbReference>
<evidence type="ECO:0000313" key="4">
    <source>
        <dbReference type="Proteomes" id="UP000316495"/>
    </source>
</evidence>
<proteinExistence type="predicted"/>
<feature type="transmembrane region" description="Helical" evidence="1">
    <location>
        <begin position="121"/>
        <end position="139"/>
    </location>
</feature>
<keyword evidence="1" id="KW-0812">Transmembrane</keyword>
<feature type="transmembrane region" description="Helical" evidence="1">
    <location>
        <begin position="6"/>
        <end position="23"/>
    </location>
</feature>
<dbReference type="Pfam" id="PF00892">
    <property type="entry name" value="EamA"/>
    <property type="match status" value="1"/>
</dbReference>
<organism evidence="3 4">
    <name type="scientific">Candidatus Berkelbacteria bacterium Athens1014_28</name>
    <dbReference type="NCBI Taxonomy" id="2017145"/>
    <lineage>
        <taxon>Bacteria</taxon>
        <taxon>Candidatus Berkelbacteria</taxon>
    </lineage>
</organism>
<sequence length="140" mass="15186">MTWQIYLFLTILFWGGYNISYRFTTNKIDFALLLFIVGIVHALTAIPWAVSGYMKKGFILHSDSGISIAILMGVFMTLGGIAFTRAFSLGIPVSVATPGYSVGVILLSAITGIVLGESLTLQWVVGMIMGIVSVYLLTIK</sequence>
<dbReference type="SUPFAM" id="SSF103481">
    <property type="entry name" value="Multidrug resistance efflux transporter EmrE"/>
    <property type="match status" value="1"/>
</dbReference>
<dbReference type="InterPro" id="IPR037185">
    <property type="entry name" value="EmrE-like"/>
</dbReference>
<dbReference type="Proteomes" id="UP000316495">
    <property type="component" value="Unassembled WGS sequence"/>
</dbReference>
<name>A0A554LQK0_9BACT</name>